<evidence type="ECO:0000313" key="2">
    <source>
        <dbReference type="EMBL" id="DAA03959.1"/>
    </source>
</evidence>
<feature type="region of interest" description="Disordered" evidence="1">
    <location>
        <begin position="1"/>
        <end position="22"/>
    </location>
</feature>
<name>Q6IKB3_DROME</name>
<reference evidence="2" key="1">
    <citation type="journal article" date="2003" name="Genome Biol.">
        <title>An integrated gene annotation and transcriptional profiling approach towards the full gene content of the Drosophila genome.</title>
        <authorList>
            <person name="Hild M."/>
            <person name="Beckmann B."/>
            <person name="Haas S.A."/>
            <person name="Koch B."/>
            <person name="Solovyev V."/>
            <person name="Busold C."/>
            <person name="Fellenberg K."/>
            <person name="Boutros M."/>
            <person name="Vingron M."/>
            <person name="Sauer F."/>
            <person name="Hoheisel J.D."/>
            <person name="Paro R."/>
        </authorList>
    </citation>
    <scope>NUCLEOTIDE SEQUENCE</scope>
</reference>
<proteinExistence type="predicted"/>
<sequence>MKTRQKPLSRPTTNHAHRSPPPIASALVYLRYYPALSTATNDNNGNGDGDDGDDDDEDENEDDVAIS</sequence>
<evidence type="ECO:0000256" key="1">
    <source>
        <dbReference type="SAM" id="MobiDB-lite"/>
    </source>
</evidence>
<dbReference type="EMBL" id="BK002453">
    <property type="protein sequence ID" value="DAA03959.1"/>
    <property type="molecule type" value="Genomic_DNA"/>
</dbReference>
<feature type="compositionally biased region" description="Acidic residues" evidence="1">
    <location>
        <begin position="48"/>
        <end position="67"/>
    </location>
</feature>
<organism evidence="2">
    <name type="scientific">Drosophila melanogaster</name>
    <name type="common">Fruit fly</name>
    <dbReference type="NCBI Taxonomy" id="7227"/>
    <lineage>
        <taxon>Eukaryota</taxon>
        <taxon>Metazoa</taxon>
        <taxon>Ecdysozoa</taxon>
        <taxon>Arthropoda</taxon>
        <taxon>Hexapoda</taxon>
        <taxon>Insecta</taxon>
        <taxon>Pterygota</taxon>
        <taxon>Neoptera</taxon>
        <taxon>Endopterygota</taxon>
        <taxon>Diptera</taxon>
        <taxon>Brachycera</taxon>
        <taxon>Muscomorpha</taxon>
        <taxon>Ephydroidea</taxon>
        <taxon>Drosophilidae</taxon>
        <taxon>Drosophila</taxon>
        <taxon>Sophophora</taxon>
    </lineage>
</organism>
<feature type="region of interest" description="Disordered" evidence="1">
    <location>
        <begin position="37"/>
        <end position="67"/>
    </location>
</feature>
<accession>Q6IKB3</accession>
<gene>
    <name evidence="2" type="ORF">HDC12977</name>
</gene>
<protein>
    <submittedName>
        <fullName evidence="2">HDC12977</fullName>
    </submittedName>
</protein>
<dbReference type="AlphaFoldDB" id="Q6IKB3"/>